<feature type="compositionally biased region" description="Low complexity" evidence="2">
    <location>
        <begin position="710"/>
        <end position="723"/>
    </location>
</feature>
<feature type="coiled-coil region" evidence="1">
    <location>
        <begin position="322"/>
        <end position="349"/>
    </location>
</feature>
<gene>
    <name evidence="4" type="ORF">RJ639_013566</name>
</gene>
<dbReference type="Proteomes" id="UP001188597">
    <property type="component" value="Unassembled WGS sequence"/>
</dbReference>
<sequence>MSDEERVLRVSEKPSEKVEKFDFSGKRLMNLSDGSDDVVKSNGGSISKFEEEVLLDVAGKYRNESTNKAKKMVIQSDSSMNADGDELGHTKMRKEFQDLKPETGSVSGSRRSRRAMDWGSGERGEAERLGSTQIGFEGVRYSTSKYLEEGPSNYWPQSGYGYAEPLENGNYADGFNKVENFGHDRLRKLEEWNKVRLSGSSTGRAVEVLEGKAAKYWNGNLKVNGDIDELDDAKLAKELEYLNIQKQSANGSRRSGQILDWKSGERGDMEGFQTTQKVDAEGLRYATSKYSEEGPSNSQMGSTYGYPEPVKNRSFPDGFNNVEYLEQDRAELLRKLDELKDQISRSRDVIDKPKQNVPINRMVVHHDPYSGSENCFPEGSLGLNRASMQRTMSDNHLGRPPYDGHYAEPSPLVSRHEMATHNYHPSLHTPNQAQGFRDPFRSQMLRRAPNGVPGSFQLQPPHQYFPGQYMDNDMATTNPSGLYQHDMNLHHPSCPCFHCYNKHQVPPPVPPNAFHDRRFSEVPNKQMFYHHENPAVINPLNYAPRYGIPAVNSHNPPTHTRWSSDLSSEAGGFVRRRPARVLLATSGRRCHPIAGGAPFLTCCNCYELLQLPMKVLPMEKGENKMRCAACSSIILVTVANKKLVLSVPAKAKETPANIGEVDEGSSQGHANWASVDFSTDDYDNSGYDFQSLDQKLVSTSTGQDLGSNKSTGTRSLHSTSSSTSEHDDSPGSLLPTSEEANSAELPSEVIPPRPPSGSPLQDHLDYSNKYNVVNRSGKVSRSGRSEQEKVMPNFTTTRQTSMKDAGHATEMEISSNEYSNTGTSQDSGDVGREEYQLRVKRGGDSFLAGILKRRFRDLSRSNTIEQGRTSVTVNGHPIADRFVKKAEKLAGPIQPGQYWYDSRAGFWGAIGGPCLGIIPPFIEEFNYPLPVNCAGGNTGVLVNGRELHQKDLNLLGSRGLPTDRDRSYIIEISGRVLDEDSSEELDSLGKLAPTIMVHDNPLVECGDIFAAVSGLQESFKEAEKQKIFIDTANI</sequence>
<dbReference type="AlphaFoldDB" id="A0AA88VHE4"/>
<comment type="caution">
    <text evidence="4">The sequence shown here is derived from an EMBL/GenBank/DDBJ whole genome shotgun (WGS) entry which is preliminary data.</text>
</comment>
<keyword evidence="1" id="KW-0175">Coiled coil</keyword>
<feature type="domain" description="Probable zinc-ribbon" evidence="3">
    <location>
        <begin position="594"/>
        <end position="637"/>
    </location>
</feature>
<feature type="region of interest" description="Disordered" evidence="2">
    <location>
        <begin position="700"/>
        <end position="792"/>
    </location>
</feature>
<feature type="compositionally biased region" description="Polar residues" evidence="2">
    <location>
        <begin position="768"/>
        <end position="779"/>
    </location>
</feature>
<reference evidence="4" key="1">
    <citation type="submission" date="2022-12" db="EMBL/GenBank/DDBJ databases">
        <title>Draft genome assemblies for two species of Escallonia (Escalloniales).</title>
        <authorList>
            <person name="Chanderbali A."/>
            <person name="Dervinis C."/>
            <person name="Anghel I."/>
            <person name="Soltis D."/>
            <person name="Soltis P."/>
            <person name="Zapata F."/>
        </authorList>
    </citation>
    <scope>NUCLEOTIDE SEQUENCE</scope>
    <source>
        <strain evidence="4">UCBG64.0493</strain>
        <tissue evidence="4">Leaf</tissue>
    </source>
</reference>
<evidence type="ECO:0000313" key="5">
    <source>
        <dbReference type="Proteomes" id="UP001188597"/>
    </source>
</evidence>
<dbReference type="Pfam" id="PF11331">
    <property type="entry name" value="Zn_ribbon_12"/>
    <property type="match status" value="1"/>
</dbReference>
<dbReference type="EMBL" id="JAVXUP010001766">
    <property type="protein sequence ID" value="KAK3008302.1"/>
    <property type="molecule type" value="Genomic_DNA"/>
</dbReference>
<evidence type="ECO:0000256" key="2">
    <source>
        <dbReference type="SAM" id="MobiDB-lite"/>
    </source>
</evidence>
<dbReference type="PANTHER" id="PTHR31105">
    <property type="entry name" value="EXTRA-LARGE G-PROTEIN-LIKE"/>
    <property type="match status" value="1"/>
</dbReference>
<dbReference type="GO" id="GO:1900150">
    <property type="term" value="P:regulation of defense response to fungus"/>
    <property type="evidence" value="ECO:0007669"/>
    <property type="project" value="InterPro"/>
</dbReference>
<feature type="compositionally biased region" description="Polar residues" evidence="2">
    <location>
        <begin position="700"/>
        <end position="709"/>
    </location>
</feature>
<dbReference type="PANTHER" id="PTHR31105:SF58">
    <property type="entry name" value="G-LIKE PROTEIN, PUTATIVE (DUF3133)-RELATED"/>
    <property type="match status" value="1"/>
</dbReference>
<feature type="compositionally biased region" description="Basic and acidic residues" evidence="2">
    <location>
        <begin position="114"/>
        <end position="127"/>
    </location>
</feature>
<keyword evidence="5" id="KW-1185">Reference proteome</keyword>
<evidence type="ECO:0000259" key="3">
    <source>
        <dbReference type="Pfam" id="PF11331"/>
    </source>
</evidence>
<protein>
    <recommendedName>
        <fullName evidence="3">Probable zinc-ribbon domain-containing protein</fullName>
    </recommendedName>
</protein>
<proteinExistence type="predicted"/>
<feature type="region of interest" description="Disordered" evidence="2">
    <location>
        <begin position="100"/>
        <end position="127"/>
    </location>
</feature>
<name>A0AA88VHE4_9ASTE</name>
<organism evidence="4 5">
    <name type="scientific">Escallonia herrerae</name>
    <dbReference type="NCBI Taxonomy" id="1293975"/>
    <lineage>
        <taxon>Eukaryota</taxon>
        <taxon>Viridiplantae</taxon>
        <taxon>Streptophyta</taxon>
        <taxon>Embryophyta</taxon>
        <taxon>Tracheophyta</taxon>
        <taxon>Spermatophyta</taxon>
        <taxon>Magnoliopsida</taxon>
        <taxon>eudicotyledons</taxon>
        <taxon>Gunneridae</taxon>
        <taxon>Pentapetalae</taxon>
        <taxon>asterids</taxon>
        <taxon>campanulids</taxon>
        <taxon>Escalloniales</taxon>
        <taxon>Escalloniaceae</taxon>
        <taxon>Escallonia</taxon>
    </lineage>
</organism>
<dbReference type="InterPro" id="IPR040244">
    <property type="entry name" value="EDR4-like"/>
</dbReference>
<accession>A0AA88VHE4</accession>
<dbReference type="InterPro" id="IPR021480">
    <property type="entry name" value="Zinc_ribbon_12"/>
</dbReference>
<evidence type="ECO:0000256" key="1">
    <source>
        <dbReference type="SAM" id="Coils"/>
    </source>
</evidence>
<evidence type="ECO:0000313" key="4">
    <source>
        <dbReference type="EMBL" id="KAK3008302.1"/>
    </source>
</evidence>